<dbReference type="STRING" id="396588.Tgr7_1180"/>
<dbReference type="OrthoDB" id="529208at2"/>
<dbReference type="InterPro" id="IPR029063">
    <property type="entry name" value="SAM-dependent_MTases_sf"/>
</dbReference>
<dbReference type="GO" id="GO:0019286">
    <property type="term" value="P:glycine betaine biosynthetic process from glycine"/>
    <property type="evidence" value="ECO:0007669"/>
    <property type="project" value="UniProtKB-ARBA"/>
</dbReference>
<dbReference type="HOGENOM" id="CLU_039068_6_2_6"/>
<dbReference type="InterPro" id="IPR013216">
    <property type="entry name" value="Methyltransf_11"/>
</dbReference>
<dbReference type="RefSeq" id="WP_012637749.1">
    <property type="nucleotide sequence ID" value="NC_011901.1"/>
</dbReference>
<proteinExistence type="predicted"/>
<evidence type="ECO:0000256" key="4">
    <source>
        <dbReference type="ARBA" id="ARBA00060542"/>
    </source>
</evidence>
<dbReference type="PANTHER" id="PTHR44068:SF11">
    <property type="entry name" value="GERANYL DIPHOSPHATE 2-C-METHYLTRANSFERASE"/>
    <property type="match status" value="1"/>
</dbReference>
<evidence type="ECO:0000313" key="6">
    <source>
        <dbReference type="EMBL" id="ACL72266.1"/>
    </source>
</evidence>
<dbReference type="EMBL" id="CP001339">
    <property type="protein sequence ID" value="ACL72266.1"/>
    <property type="molecule type" value="Genomic_DNA"/>
</dbReference>
<feature type="domain" description="Methyltransferase type 11" evidence="5">
    <location>
        <begin position="71"/>
        <end position="169"/>
    </location>
</feature>
<evidence type="ECO:0000256" key="2">
    <source>
        <dbReference type="ARBA" id="ARBA00022679"/>
    </source>
</evidence>
<dbReference type="Pfam" id="PF08241">
    <property type="entry name" value="Methyltransf_11"/>
    <property type="match status" value="1"/>
</dbReference>
<dbReference type="GO" id="GO:0032259">
    <property type="term" value="P:methylation"/>
    <property type="evidence" value="ECO:0007669"/>
    <property type="project" value="UniProtKB-KW"/>
</dbReference>
<dbReference type="InterPro" id="IPR050447">
    <property type="entry name" value="Erg6_SMT_methyltransf"/>
</dbReference>
<dbReference type="PANTHER" id="PTHR44068">
    <property type="entry name" value="ZGC:194242"/>
    <property type="match status" value="1"/>
</dbReference>
<evidence type="ECO:0000259" key="5">
    <source>
        <dbReference type="Pfam" id="PF08241"/>
    </source>
</evidence>
<reference evidence="6 7" key="1">
    <citation type="journal article" date="2011" name="Stand. Genomic Sci.">
        <title>Complete genome sequence of 'Thioalkalivibrio sulfidophilus' HL-EbGr7.</title>
        <authorList>
            <person name="Muyzer G."/>
            <person name="Sorokin D.Y."/>
            <person name="Mavromatis K."/>
            <person name="Lapidus A."/>
            <person name="Clum A."/>
            <person name="Ivanova N."/>
            <person name="Pati A."/>
            <person name="d'Haeseleer P."/>
            <person name="Woyke T."/>
            <person name="Kyrpides N.C."/>
        </authorList>
    </citation>
    <scope>NUCLEOTIDE SEQUENCE [LARGE SCALE GENOMIC DNA]</scope>
    <source>
        <strain evidence="6 7">HL-EbGR7</strain>
    </source>
</reference>
<dbReference type="eggNOG" id="COG2230">
    <property type="taxonomic scope" value="Bacteria"/>
</dbReference>
<dbReference type="SUPFAM" id="SSF53335">
    <property type="entry name" value="S-adenosyl-L-methionine-dependent methyltransferases"/>
    <property type="match status" value="1"/>
</dbReference>
<dbReference type="Proteomes" id="UP000002383">
    <property type="component" value="Chromosome"/>
</dbReference>
<organism evidence="6 7">
    <name type="scientific">Thioalkalivibrio sulfidiphilus (strain HL-EbGR7)</name>
    <dbReference type="NCBI Taxonomy" id="396588"/>
    <lineage>
        <taxon>Bacteria</taxon>
        <taxon>Pseudomonadati</taxon>
        <taxon>Pseudomonadota</taxon>
        <taxon>Gammaproteobacteria</taxon>
        <taxon>Chromatiales</taxon>
        <taxon>Ectothiorhodospiraceae</taxon>
        <taxon>Thioalkalivibrio</taxon>
    </lineage>
</organism>
<dbReference type="KEGG" id="tgr:Tgr7_1180"/>
<dbReference type="GO" id="GO:0052729">
    <property type="term" value="F:dimethylglycine N-methyltransferase activity"/>
    <property type="evidence" value="ECO:0007669"/>
    <property type="project" value="UniProtKB-ARBA"/>
</dbReference>
<evidence type="ECO:0000256" key="3">
    <source>
        <dbReference type="ARBA" id="ARBA00022691"/>
    </source>
</evidence>
<comment type="pathway">
    <text evidence="4">Amine and polyamine biosynthesis; betaine biosynthesis via glycine pathway; betaine from glycine: step 3/3.</text>
</comment>
<dbReference type="AlphaFoldDB" id="B8GQ71"/>
<dbReference type="Gene3D" id="3.40.50.150">
    <property type="entry name" value="Vaccinia Virus protein VP39"/>
    <property type="match status" value="1"/>
</dbReference>
<gene>
    <name evidence="6" type="ordered locus">Tgr7_1180</name>
</gene>
<name>B8GQ71_THISH</name>
<dbReference type="CDD" id="cd02440">
    <property type="entry name" value="AdoMet_MTases"/>
    <property type="match status" value="1"/>
</dbReference>
<protein>
    <submittedName>
        <fullName evidence="6">Methyltransferase type 11</fullName>
    </submittedName>
</protein>
<keyword evidence="7" id="KW-1185">Reference proteome</keyword>
<keyword evidence="1 6" id="KW-0489">Methyltransferase</keyword>
<sequence length="279" mass="31313">MSQKYSTAVATARDYYNSDDADTFYHRVWGGEDIHIGLYESDDEPIFDASRRTVAHMGDLLGEPRPDMTVLDMGAGYGGSARYLASTFGCRVVALNLSEVENERNREKTRAHHLDKLVEVVDGSFESVPYPDQSFDIVWSQDAILHSGNRRQVVREAARLLKPGGVFIFTDPMQTDDCPEGVLEPILARIHLQTLGSPGFYREACAAEGLEEIGFEAHADQLPRHYARVLAETEAREQGLKGEISPDYLERMKKGLAHWIEGGRNGHLTWGIFRFRKPA</sequence>
<accession>B8GQ71</accession>
<evidence type="ECO:0000313" key="7">
    <source>
        <dbReference type="Proteomes" id="UP000002383"/>
    </source>
</evidence>
<dbReference type="FunFam" id="3.40.50.150:FF:000461">
    <property type="entry name" value="Sarcosine/dimethylglycine N-methyltransferase"/>
    <property type="match status" value="1"/>
</dbReference>
<keyword evidence="3" id="KW-0949">S-adenosyl-L-methionine</keyword>
<evidence type="ECO:0000256" key="1">
    <source>
        <dbReference type="ARBA" id="ARBA00022603"/>
    </source>
</evidence>
<keyword evidence="2 6" id="KW-0808">Transferase</keyword>